<protein>
    <recommendedName>
        <fullName evidence="3">N-acetyltransferase domain-containing protein</fullName>
    </recommendedName>
</protein>
<sequence>MLAEDKLDVPLASGANISVTSLQNSTSLEVNGATTTTTPPITSSQSEEYQHRLADISARATVEDALNVLFQQDKTGDSVPITADLLYNAVLARIQAKVGAGASVVEAGGFAAVVCWEPPEATAKQSWHSDEEIDEIALKRPIFAQFLRDMQDCKVRILGEPSKGQKYWNMSLMARDPLRKDKGAVRAVIEPYVARAKKEGLPIWLVAANERARDVYQYFGFSVVGIVWSSPKGRVEGDGQKGVPTWCMVCNWPVEEV</sequence>
<keyword evidence="2" id="KW-1185">Reference proteome</keyword>
<reference evidence="1" key="1">
    <citation type="journal article" date="2022" name="bioRxiv">
        <title>Deciphering the potential niche of two novel black yeast fungi from a biological soil crust based on their genomes, phenotypes, and melanin regulation.</title>
        <authorList>
            <consortium name="DOE Joint Genome Institute"/>
            <person name="Carr E.C."/>
            <person name="Barton Q."/>
            <person name="Grambo S."/>
            <person name="Sullivan M."/>
            <person name="Renfro C.M."/>
            <person name="Kuo A."/>
            <person name="Pangilinan J."/>
            <person name="Lipzen A."/>
            <person name="Keymanesh K."/>
            <person name="Savage E."/>
            <person name="Barry K."/>
            <person name="Grigoriev I.V."/>
            <person name="Riekhof W.R."/>
            <person name="Harris S.S."/>
        </authorList>
    </citation>
    <scope>NUCLEOTIDE SEQUENCE</scope>
    <source>
        <strain evidence="1">JF 03-4F</strain>
    </source>
</reference>
<dbReference type="InterPro" id="IPR052523">
    <property type="entry name" value="Trichothecene_AcTrans"/>
</dbReference>
<comment type="caution">
    <text evidence="1">The sequence shown here is derived from an EMBL/GenBank/DDBJ whole genome shotgun (WGS) entry which is preliminary data.</text>
</comment>
<dbReference type="PANTHER" id="PTHR42791">
    <property type="entry name" value="GNAT FAMILY ACETYLTRANSFERASE"/>
    <property type="match status" value="1"/>
</dbReference>
<dbReference type="SUPFAM" id="SSF55729">
    <property type="entry name" value="Acyl-CoA N-acyltransferases (Nat)"/>
    <property type="match status" value="1"/>
</dbReference>
<dbReference type="PANTHER" id="PTHR42791:SF1">
    <property type="entry name" value="N-ACETYLTRANSFERASE DOMAIN-CONTAINING PROTEIN"/>
    <property type="match status" value="1"/>
</dbReference>
<dbReference type="Gene3D" id="3.40.630.30">
    <property type="match status" value="1"/>
</dbReference>
<dbReference type="Proteomes" id="UP001203852">
    <property type="component" value="Unassembled WGS sequence"/>
</dbReference>
<evidence type="ECO:0000313" key="2">
    <source>
        <dbReference type="Proteomes" id="UP001203852"/>
    </source>
</evidence>
<proteinExistence type="predicted"/>
<dbReference type="AlphaFoldDB" id="A0AAN6DXA9"/>
<gene>
    <name evidence="1" type="ORF">EDD36DRAFT_435879</name>
</gene>
<evidence type="ECO:0000313" key="1">
    <source>
        <dbReference type="EMBL" id="KAI1614370.1"/>
    </source>
</evidence>
<accession>A0AAN6DXA9</accession>
<dbReference type="EMBL" id="MU404353">
    <property type="protein sequence ID" value="KAI1614370.1"/>
    <property type="molecule type" value="Genomic_DNA"/>
</dbReference>
<name>A0AAN6DXA9_9EURO</name>
<dbReference type="InterPro" id="IPR016181">
    <property type="entry name" value="Acyl_CoA_acyltransferase"/>
</dbReference>
<evidence type="ECO:0008006" key="3">
    <source>
        <dbReference type="Google" id="ProtNLM"/>
    </source>
</evidence>
<organism evidence="1 2">
    <name type="scientific">Exophiala viscosa</name>
    <dbReference type="NCBI Taxonomy" id="2486360"/>
    <lineage>
        <taxon>Eukaryota</taxon>
        <taxon>Fungi</taxon>
        <taxon>Dikarya</taxon>
        <taxon>Ascomycota</taxon>
        <taxon>Pezizomycotina</taxon>
        <taxon>Eurotiomycetes</taxon>
        <taxon>Chaetothyriomycetidae</taxon>
        <taxon>Chaetothyriales</taxon>
        <taxon>Herpotrichiellaceae</taxon>
        <taxon>Exophiala</taxon>
    </lineage>
</organism>